<proteinExistence type="predicted"/>
<comment type="caution">
    <text evidence="1">The sequence shown here is derived from an EMBL/GenBank/DDBJ whole genome shotgun (WGS) entry which is preliminary data.</text>
</comment>
<dbReference type="EMBL" id="DSAY01000089">
    <property type="protein sequence ID" value="HDP15093.1"/>
    <property type="molecule type" value="Genomic_DNA"/>
</dbReference>
<gene>
    <name evidence="1" type="ORF">ENN26_04865</name>
</gene>
<evidence type="ECO:0000313" key="1">
    <source>
        <dbReference type="EMBL" id="HDP15093.1"/>
    </source>
</evidence>
<protein>
    <recommendedName>
        <fullName evidence="2">Beta propeller domain-containing protein</fullName>
    </recommendedName>
</protein>
<dbReference type="Pfam" id="PF09826">
    <property type="entry name" value="Beta_propel"/>
    <property type="match status" value="1"/>
</dbReference>
<accession>A0A7C1GRS3</accession>
<organism evidence="1">
    <name type="scientific">Thermofilum adornatum</name>
    <dbReference type="NCBI Taxonomy" id="1365176"/>
    <lineage>
        <taxon>Archaea</taxon>
        <taxon>Thermoproteota</taxon>
        <taxon>Thermoprotei</taxon>
        <taxon>Thermofilales</taxon>
        <taxon>Thermofilaceae</taxon>
        <taxon>Thermofilum</taxon>
    </lineage>
</organism>
<reference evidence="1" key="1">
    <citation type="journal article" date="2020" name="mSystems">
        <title>Genome- and Community-Level Interaction Insights into Carbon Utilization and Element Cycling Functions of Hydrothermarchaeota in Hydrothermal Sediment.</title>
        <authorList>
            <person name="Zhou Z."/>
            <person name="Liu Y."/>
            <person name="Xu W."/>
            <person name="Pan J."/>
            <person name="Luo Z.H."/>
            <person name="Li M."/>
        </authorList>
    </citation>
    <scope>NUCLEOTIDE SEQUENCE [LARGE SCALE GENOMIC DNA]</scope>
    <source>
        <strain evidence="1">SpSt-116</strain>
    </source>
</reference>
<name>A0A7C1GRS3_9CREN</name>
<evidence type="ECO:0008006" key="2">
    <source>
        <dbReference type="Google" id="ProtNLM"/>
    </source>
</evidence>
<dbReference type="InterPro" id="IPR019198">
    <property type="entry name" value="Beta_propeller_containing"/>
</dbReference>
<dbReference type="AlphaFoldDB" id="A0A7C1GRS3"/>
<sequence length="704" mass="78509">MQMERKYMALAVLLLFLGVATPIMLNLFWSKSPASLQTPKIQTKTATTHSLLEFYPIGMNSFQSIEEVLRFVEERTSSKGYMGPPSYLARGETQTIPATTAPATPEKTSQSLSTPSKTNVQVVGIDEPDIVKAYGDILAVASGSRVNIVSMREKKAVSVIDLAESNVYGLYLQGDKLVIISVYYMASPIRIQGLMGPEFPISAGTANTSIYVYSLTTPAKPELLYSTYIYGMPMGSRLLDNTIYLVATLPLEVKLPVIDGQPLPPSSIAKIDPYANSYIVIVAMDIDTGKRTAFAFTSSPSTWMYMSRERLYLAVQRNIGEDSYRYFLNASLNYLPNEVKANISSLLSKGQYIQALSELQKYLATLSYEKAEEIVKQVMEQLKPMTDKTYFYVFGIDGLRVSSLGKFAVDGNVLDQFSMEEVGDSFIVATTISRWQVYAQMGRVIEIIYRPFDTTMEIEIQKDGQTKIQVIRFNETQVTPAPSTRLVVYTVRIGEPENALFIVDVKNLRIRSSLTGIAKGERIYSARLVGKTFYLVTYRQVDPLFAIDVSDPFKPRILGYVKAPGFSEYLHPIDDKTLLGVGLTDDRKLKISLFDVSDPTSIKEKSTVTLDAWSNILSDHHAFTFDPSTGEVFIPIQSWKANSGGVLVLKIKGDSLEYVKLLEHNQALRTVYTETELYTVSTSQVRAYERQAYTLTAKIDLSAG</sequence>